<dbReference type="AlphaFoldDB" id="A0AAV4QF23"/>
<gene>
    <name evidence="1" type="ORF">CEXT_721531</name>
</gene>
<evidence type="ECO:0000313" key="1">
    <source>
        <dbReference type="EMBL" id="GIY06827.1"/>
    </source>
</evidence>
<dbReference type="Proteomes" id="UP001054945">
    <property type="component" value="Unassembled WGS sequence"/>
</dbReference>
<sequence length="69" mass="8324">MGRKKRINLKTIEWPRELNSRFLLIKTFNLLGQLKEFQFERVVDKRYCQGMQIRGRVTMGLMNSIAHQR</sequence>
<reference evidence="1 2" key="1">
    <citation type="submission" date="2021-06" db="EMBL/GenBank/DDBJ databases">
        <title>Caerostris extrusa draft genome.</title>
        <authorList>
            <person name="Kono N."/>
            <person name="Arakawa K."/>
        </authorList>
    </citation>
    <scope>NUCLEOTIDE SEQUENCE [LARGE SCALE GENOMIC DNA]</scope>
</reference>
<accession>A0AAV4QF23</accession>
<evidence type="ECO:0000313" key="2">
    <source>
        <dbReference type="Proteomes" id="UP001054945"/>
    </source>
</evidence>
<name>A0AAV4QF23_CAEEX</name>
<protein>
    <submittedName>
        <fullName evidence="1">Uncharacterized protein</fullName>
    </submittedName>
</protein>
<comment type="caution">
    <text evidence="1">The sequence shown here is derived from an EMBL/GenBank/DDBJ whole genome shotgun (WGS) entry which is preliminary data.</text>
</comment>
<dbReference type="EMBL" id="BPLR01006004">
    <property type="protein sequence ID" value="GIY06827.1"/>
    <property type="molecule type" value="Genomic_DNA"/>
</dbReference>
<keyword evidence="2" id="KW-1185">Reference proteome</keyword>
<proteinExistence type="predicted"/>
<organism evidence="1 2">
    <name type="scientific">Caerostris extrusa</name>
    <name type="common">Bark spider</name>
    <name type="synonym">Caerostris bankana</name>
    <dbReference type="NCBI Taxonomy" id="172846"/>
    <lineage>
        <taxon>Eukaryota</taxon>
        <taxon>Metazoa</taxon>
        <taxon>Ecdysozoa</taxon>
        <taxon>Arthropoda</taxon>
        <taxon>Chelicerata</taxon>
        <taxon>Arachnida</taxon>
        <taxon>Araneae</taxon>
        <taxon>Araneomorphae</taxon>
        <taxon>Entelegynae</taxon>
        <taxon>Araneoidea</taxon>
        <taxon>Araneidae</taxon>
        <taxon>Caerostris</taxon>
    </lineage>
</organism>